<evidence type="ECO:0000313" key="1">
    <source>
        <dbReference type="EMBL" id="KAH7904225.1"/>
    </source>
</evidence>
<keyword evidence="2" id="KW-1185">Reference proteome</keyword>
<dbReference type="EMBL" id="MU268557">
    <property type="protein sequence ID" value="KAH7904225.1"/>
    <property type="molecule type" value="Genomic_DNA"/>
</dbReference>
<evidence type="ECO:0000313" key="2">
    <source>
        <dbReference type="Proteomes" id="UP000790377"/>
    </source>
</evidence>
<comment type="caution">
    <text evidence="1">The sequence shown here is derived from an EMBL/GenBank/DDBJ whole genome shotgun (WGS) entry which is preliminary data.</text>
</comment>
<dbReference type="Proteomes" id="UP000790377">
    <property type="component" value="Unassembled WGS sequence"/>
</dbReference>
<reference evidence="1" key="1">
    <citation type="journal article" date="2021" name="New Phytol.">
        <title>Evolutionary innovations through gain and loss of genes in the ectomycorrhizal Boletales.</title>
        <authorList>
            <person name="Wu G."/>
            <person name="Miyauchi S."/>
            <person name="Morin E."/>
            <person name="Kuo A."/>
            <person name="Drula E."/>
            <person name="Varga T."/>
            <person name="Kohler A."/>
            <person name="Feng B."/>
            <person name="Cao Y."/>
            <person name="Lipzen A."/>
            <person name="Daum C."/>
            <person name="Hundley H."/>
            <person name="Pangilinan J."/>
            <person name="Johnson J."/>
            <person name="Barry K."/>
            <person name="LaButti K."/>
            <person name="Ng V."/>
            <person name="Ahrendt S."/>
            <person name="Min B."/>
            <person name="Choi I.G."/>
            <person name="Park H."/>
            <person name="Plett J.M."/>
            <person name="Magnuson J."/>
            <person name="Spatafora J.W."/>
            <person name="Nagy L.G."/>
            <person name="Henrissat B."/>
            <person name="Grigoriev I.V."/>
            <person name="Yang Z.L."/>
            <person name="Xu J."/>
            <person name="Martin F.M."/>
        </authorList>
    </citation>
    <scope>NUCLEOTIDE SEQUENCE</scope>
    <source>
        <strain evidence="1">ATCC 28755</strain>
    </source>
</reference>
<organism evidence="1 2">
    <name type="scientific">Hygrophoropsis aurantiaca</name>
    <dbReference type="NCBI Taxonomy" id="72124"/>
    <lineage>
        <taxon>Eukaryota</taxon>
        <taxon>Fungi</taxon>
        <taxon>Dikarya</taxon>
        <taxon>Basidiomycota</taxon>
        <taxon>Agaricomycotina</taxon>
        <taxon>Agaricomycetes</taxon>
        <taxon>Agaricomycetidae</taxon>
        <taxon>Boletales</taxon>
        <taxon>Coniophorineae</taxon>
        <taxon>Hygrophoropsidaceae</taxon>
        <taxon>Hygrophoropsis</taxon>
    </lineage>
</organism>
<name>A0ACB7ZSQ8_9AGAM</name>
<accession>A0ACB7ZSQ8</accession>
<protein>
    <submittedName>
        <fullName evidence="1">Uncharacterized protein</fullName>
    </submittedName>
</protein>
<gene>
    <name evidence="1" type="ORF">BJ138DRAFT_1107004</name>
</gene>
<proteinExistence type="predicted"/>
<sequence>MSNSTFPSYQRALFSFGIALSHAPTDPSTAKPRTMALGLASGFAEVIGLLPSDYREMLRALLHPLAELSEKYVGVERTLIKLQPMGRPTLVGNSRDHNGRMGTAHGMTGTLQATLLHMRPQLGQNSWLNQMDSIDNLVAGPLNVSQGETQNILTRPSHRSREQAKTPPGIPVLPVASPMSAVGAHHSEALRVFGGFWFAVFTFAFLRLNTYVYFKNPFIGKVSLADQACTYLAWCTEASQNESLNKTGIWLLPKYITVSGTQFHLDSSSPFLLQMLGAAKACVYEHMLACIRPMVFHGIAPLSHPGYFDLTTKHIQGLLLVYNFFGWGLYHLHGCVHGKGTYNQSQVAGLAIDEFISRLKAMTFSPM</sequence>